<dbReference type="AlphaFoldDB" id="A0A3A4P8G1"/>
<organism evidence="1 2">
    <name type="scientific">Abyssobacteria bacterium (strain SURF_5)</name>
    <dbReference type="NCBI Taxonomy" id="2093360"/>
    <lineage>
        <taxon>Bacteria</taxon>
        <taxon>Pseudomonadati</taxon>
        <taxon>Candidatus Hydrogenedentota</taxon>
        <taxon>Candidatus Abyssobacteria</taxon>
    </lineage>
</organism>
<protein>
    <submittedName>
        <fullName evidence="1">SAM-dependent methyltransferase</fullName>
    </submittedName>
</protein>
<keyword evidence="1" id="KW-0489">Methyltransferase</keyword>
<keyword evidence="1" id="KW-0808">Transferase</keyword>
<dbReference type="EMBL" id="QZKU01000003">
    <property type="protein sequence ID" value="RJP26816.1"/>
    <property type="molecule type" value="Genomic_DNA"/>
</dbReference>
<comment type="caution">
    <text evidence="1">The sequence shown here is derived from an EMBL/GenBank/DDBJ whole genome shotgun (WGS) entry which is preliminary data.</text>
</comment>
<evidence type="ECO:0000313" key="1">
    <source>
        <dbReference type="EMBL" id="RJP26816.1"/>
    </source>
</evidence>
<sequence>MKTGETTLVAGSFRDPSGFLFWRDGSLYRQVNGGYAQAFDYLIQSGLYGELTKSGLLVEHEEVRPALGISADAYKVLKPRLIPFISYPYEWCFSHLKNAALATLHIQQKALEKGMSLKDANAYNIQVLESRQVLIDILSFERYVEGRPWVAYKQFCEHFLAPLALMCKRDVRLGQLLRIHLEGIPLDLARSLLPIGSKLNPSIWLHIVMHSRSQRTHQSTTIRRETITKTFTRRSFFALLDSLETAIHKLTWRWDRGHWINYYEGQHNYTDDALDQKANIASEFLDRIRPQTVWDIGANTGKFSRLACTRASYVVSWDLDPACVEHNYSTMLTAGEKNILPLLLDVTNPTPGIGWDNTERMSFTDRGAIDAVLALGLIHHLALANNVPLSRIASFFQKLGDWLIVEFVPKDDSQVRRLLAMRDDVFPRYSQQDFKEEFGKFFSIESEKPIPQTSRTLYLMRKLR</sequence>
<gene>
    <name evidence="1" type="ORF">C4520_00175</name>
</gene>
<dbReference type="GO" id="GO:0032259">
    <property type="term" value="P:methylation"/>
    <property type="evidence" value="ECO:0007669"/>
    <property type="project" value="UniProtKB-KW"/>
</dbReference>
<dbReference type="GO" id="GO:0008168">
    <property type="term" value="F:methyltransferase activity"/>
    <property type="evidence" value="ECO:0007669"/>
    <property type="project" value="UniProtKB-KW"/>
</dbReference>
<reference evidence="1 2" key="1">
    <citation type="journal article" date="2017" name="ISME J.">
        <title>Energy and carbon metabolisms in a deep terrestrial subsurface fluid microbial community.</title>
        <authorList>
            <person name="Momper L."/>
            <person name="Jungbluth S.P."/>
            <person name="Lee M.D."/>
            <person name="Amend J.P."/>
        </authorList>
    </citation>
    <scope>NUCLEOTIDE SEQUENCE [LARGE SCALE GENOMIC DNA]</scope>
    <source>
        <strain evidence="1">SURF_5</strain>
    </source>
</reference>
<dbReference type="Proteomes" id="UP000265882">
    <property type="component" value="Unassembled WGS sequence"/>
</dbReference>
<dbReference type="InterPro" id="IPR029063">
    <property type="entry name" value="SAM-dependent_MTases_sf"/>
</dbReference>
<accession>A0A3A4P8G1</accession>
<evidence type="ECO:0000313" key="2">
    <source>
        <dbReference type="Proteomes" id="UP000265882"/>
    </source>
</evidence>
<proteinExistence type="predicted"/>
<dbReference type="SUPFAM" id="SSF53335">
    <property type="entry name" value="S-adenosyl-L-methionine-dependent methyltransferases"/>
    <property type="match status" value="1"/>
</dbReference>
<dbReference type="Gene3D" id="3.40.50.150">
    <property type="entry name" value="Vaccinia Virus protein VP39"/>
    <property type="match status" value="1"/>
</dbReference>
<name>A0A3A4P8G1_ABYX5</name>